<dbReference type="Proteomes" id="UP001444661">
    <property type="component" value="Unassembled WGS sequence"/>
</dbReference>
<name>A0ABR1SIP9_9PEZI</name>
<evidence type="ECO:0000313" key="3">
    <source>
        <dbReference type="Proteomes" id="UP001444661"/>
    </source>
</evidence>
<evidence type="ECO:0000313" key="2">
    <source>
        <dbReference type="EMBL" id="KAK8034202.1"/>
    </source>
</evidence>
<comment type="caution">
    <text evidence="2">The sequence shown here is derived from an EMBL/GenBank/DDBJ whole genome shotgun (WGS) entry which is preliminary data.</text>
</comment>
<dbReference type="EMBL" id="JAQQWK010000009">
    <property type="protein sequence ID" value="KAK8034202.1"/>
    <property type="molecule type" value="Genomic_DNA"/>
</dbReference>
<gene>
    <name evidence="2" type="ORF">PG993_009197</name>
</gene>
<keyword evidence="3" id="KW-1185">Reference proteome</keyword>
<reference evidence="2 3" key="1">
    <citation type="submission" date="2023-01" db="EMBL/GenBank/DDBJ databases">
        <title>Analysis of 21 Apiospora genomes using comparative genomics revels a genus with tremendous synthesis potential of carbohydrate active enzymes and secondary metabolites.</title>
        <authorList>
            <person name="Sorensen T."/>
        </authorList>
    </citation>
    <scope>NUCLEOTIDE SEQUENCE [LARGE SCALE GENOMIC DNA]</scope>
    <source>
        <strain evidence="2 3">CBS 33761</strain>
    </source>
</reference>
<accession>A0ABR1SIP9</accession>
<feature type="compositionally biased region" description="Polar residues" evidence="1">
    <location>
        <begin position="283"/>
        <end position="296"/>
    </location>
</feature>
<organism evidence="2 3">
    <name type="scientific">Apiospora rasikravindrae</name>
    <dbReference type="NCBI Taxonomy" id="990691"/>
    <lineage>
        <taxon>Eukaryota</taxon>
        <taxon>Fungi</taxon>
        <taxon>Dikarya</taxon>
        <taxon>Ascomycota</taxon>
        <taxon>Pezizomycotina</taxon>
        <taxon>Sordariomycetes</taxon>
        <taxon>Xylariomycetidae</taxon>
        <taxon>Amphisphaeriales</taxon>
        <taxon>Apiosporaceae</taxon>
        <taxon>Apiospora</taxon>
    </lineage>
</organism>
<feature type="region of interest" description="Disordered" evidence="1">
    <location>
        <begin position="269"/>
        <end position="338"/>
    </location>
</feature>
<evidence type="ECO:0000256" key="1">
    <source>
        <dbReference type="SAM" id="MobiDB-lite"/>
    </source>
</evidence>
<protein>
    <submittedName>
        <fullName evidence="2">Uncharacterized protein</fullName>
    </submittedName>
</protein>
<proteinExistence type="predicted"/>
<sequence length="430" mass="48211">MLGLFRSRPNIFALGSRISRIKTAGSEPQTIRLQRVKIRRRWFKPWHFIGGAMAYYVAYNVYTHLVSGQIGKLLEKQIASMSPQERKQLKKDMEEDESDPFTIPLPLTTKLVQPSPYKGTDPEWQMFIKVAKDKDLMENIKKSLADMARTTLENHPQIKQRFGRNMTVRRHWLELHFPYRPPPTFERQVIEFGDEGIVLATEPVDSTVALRIKNVLWPTALTLSTWAFTTELFKQNFQATAKYFGYETQSRDPSADVQATLDKIRRQLAKGQPKAPDAKEQSPLASPKTQSVDGSETASSTTISPSSTAGSSPPTATTSPDPSGPGPKAGAGSDKKASAKDIYGIRQMSDHTSGPWQTFKKKFGQTWKPAGNLPPRGSIGVSGLVEVACPTATMTVEIWAFWDPQAKKFDPKTIQMRLKPIRMKHQAPLR</sequence>
<feature type="compositionally biased region" description="Low complexity" evidence="1">
    <location>
        <begin position="297"/>
        <end position="332"/>
    </location>
</feature>